<dbReference type="NCBIfam" id="TIGR03330">
    <property type="entry name" value="SAM_DCase_Bsu"/>
    <property type="match status" value="1"/>
</dbReference>
<reference evidence="11 12" key="1">
    <citation type="submission" date="2019-08" db="EMBL/GenBank/DDBJ databases">
        <title>Pelomicrobium methylotrophicum gen. nov., sp. nov. a moderately thermophilic, facultatively anaerobic, lithoautotrophic and methylotrophic bacterium isolated from a terrestrial mud volcano.</title>
        <authorList>
            <person name="Slobodkina G.B."/>
            <person name="Merkel A.Y."/>
            <person name="Slobodkin A.I."/>
        </authorList>
    </citation>
    <scope>NUCLEOTIDE SEQUENCE [LARGE SCALE GENOMIC DNA]</scope>
    <source>
        <strain evidence="11 12">SM250</strain>
    </source>
</reference>
<evidence type="ECO:0000256" key="4">
    <source>
        <dbReference type="ARBA" id="ARBA00022813"/>
    </source>
</evidence>
<evidence type="ECO:0000313" key="12">
    <source>
        <dbReference type="Proteomes" id="UP000321201"/>
    </source>
</evidence>
<organism evidence="11 12">
    <name type="scientific">Pelomicrobium methylotrophicum</name>
    <dbReference type="NCBI Taxonomy" id="2602750"/>
    <lineage>
        <taxon>Bacteria</taxon>
        <taxon>Pseudomonadati</taxon>
        <taxon>Pseudomonadota</taxon>
        <taxon>Hydrogenophilia</taxon>
        <taxon>Hydrogenophilia incertae sedis</taxon>
        <taxon>Pelomicrobium</taxon>
    </lineage>
</organism>
<dbReference type="SUPFAM" id="SSF56276">
    <property type="entry name" value="S-adenosylmethionine decarboxylase"/>
    <property type="match status" value="1"/>
</dbReference>
<evidence type="ECO:0000256" key="3">
    <source>
        <dbReference type="ARBA" id="ARBA00022793"/>
    </source>
</evidence>
<keyword evidence="3" id="KW-0210">Decarboxylase</keyword>
<evidence type="ECO:0000256" key="2">
    <source>
        <dbReference type="ARBA" id="ARBA00022691"/>
    </source>
</evidence>
<evidence type="ECO:0000313" key="11">
    <source>
        <dbReference type="EMBL" id="TXF11381.1"/>
    </source>
</evidence>
<dbReference type="GO" id="GO:0008295">
    <property type="term" value="P:spermidine biosynthetic process"/>
    <property type="evidence" value="ECO:0007669"/>
    <property type="project" value="UniProtKB-KW"/>
</dbReference>
<dbReference type="InterPro" id="IPR016067">
    <property type="entry name" value="S-AdoMet_deCO2ase_core"/>
</dbReference>
<evidence type="ECO:0000256" key="1">
    <source>
        <dbReference type="ARBA" id="ARBA00001928"/>
    </source>
</evidence>
<dbReference type="AlphaFoldDB" id="A0A5C7EVZ5"/>
<keyword evidence="12" id="KW-1185">Reference proteome</keyword>
<dbReference type="PANTHER" id="PTHR33866:SF2">
    <property type="entry name" value="S-ADENOSYLMETHIONINE DECARBOXYLASE PROENZYME"/>
    <property type="match status" value="1"/>
</dbReference>
<keyword evidence="10" id="KW-0670">Pyruvate</keyword>
<keyword evidence="2" id="KW-0949">S-adenosyl-L-methionine</keyword>
<keyword evidence="4" id="KW-0068">Autocatalytic cleavage</keyword>
<keyword evidence="9" id="KW-0704">Schiff base</keyword>
<evidence type="ECO:0000256" key="9">
    <source>
        <dbReference type="ARBA" id="ARBA00023270"/>
    </source>
</evidence>
<dbReference type="Proteomes" id="UP000321201">
    <property type="component" value="Unassembled WGS sequence"/>
</dbReference>
<keyword evidence="8 11" id="KW-0456">Lyase</keyword>
<sequence length="132" mass="14790">MGLAAAKASELEPRPKGLHLLGDLYGCKGGDRYFFNADLLREHCLRLVADAGLTPVGDYFHQFGLEGGVTGMVVLAESHLSIHTWPEKRYVTVDVFVCNYTSDNRHKARKLFKALVDTFCPEEPHVRSVDRE</sequence>
<keyword evidence="7" id="KW-0865">Zymogen</keyword>
<keyword evidence="6" id="KW-0620">Polyamine biosynthesis</keyword>
<dbReference type="InterPro" id="IPR017716">
    <property type="entry name" value="S-AdoMet_deCOase_pro-enz"/>
</dbReference>
<dbReference type="GO" id="GO:0005829">
    <property type="term" value="C:cytosol"/>
    <property type="evidence" value="ECO:0007669"/>
    <property type="project" value="TreeGrafter"/>
</dbReference>
<protein>
    <submittedName>
        <fullName evidence="11">Adenosylmethionine decarboxylase</fullName>
        <ecNumber evidence="11">4.1.1.50</ecNumber>
    </submittedName>
</protein>
<dbReference type="EC" id="4.1.1.50" evidence="11"/>
<dbReference type="Gene3D" id="3.30.360.110">
    <property type="entry name" value="S-adenosylmethionine decarboxylase domain"/>
    <property type="match status" value="1"/>
</dbReference>
<dbReference type="OrthoDB" id="9793120at2"/>
<accession>A0A5C7EVZ5</accession>
<dbReference type="InterPro" id="IPR003826">
    <property type="entry name" value="AdoMetDC_fam_prok"/>
</dbReference>
<dbReference type="GO" id="GO:0004014">
    <property type="term" value="F:adenosylmethionine decarboxylase activity"/>
    <property type="evidence" value="ECO:0007669"/>
    <property type="project" value="UniProtKB-EC"/>
</dbReference>
<dbReference type="InParanoid" id="A0A5C7EVZ5"/>
<comment type="caution">
    <text evidence="11">The sequence shown here is derived from an EMBL/GenBank/DDBJ whole genome shotgun (WGS) entry which is preliminary data.</text>
</comment>
<comment type="cofactor">
    <cofactor evidence="1">
        <name>pyruvate</name>
        <dbReference type="ChEBI" id="CHEBI:15361"/>
    </cofactor>
</comment>
<dbReference type="InterPro" id="IPR042284">
    <property type="entry name" value="AdoMetDC_N"/>
</dbReference>
<evidence type="ECO:0000256" key="6">
    <source>
        <dbReference type="ARBA" id="ARBA00023115"/>
    </source>
</evidence>
<dbReference type="Pfam" id="PF02675">
    <property type="entry name" value="AdoMet_dc"/>
    <property type="match status" value="1"/>
</dbReference>
<dbReference type="InterPro" id="IPR042286">
    <property type="entry name" value="AdoMetDC_C"/>
</dbReference>
<proteinExistence type="predicted"/>
<dbReference type="PANTHER" id="PTHR33866">
    <property type="entry name" value="S-ADENOSYLMETHIONINE DECARBOXYLASE PROENZYME"/>
    <property type="match status" value="1"/>
</dbReference>
<dbReference type="RefSeq" id="WP_147800213.1">
    <property type="nucleotide sequence ID" value="NZ_VPFL01000014.1"/>
</dbReference>
<dbReference type="Gene3D" id="3.30.160.750">
    <property type="match status" value="1"/>
</dbReference>
<evidence type="ECO:0000256" key="10">
    <source>
        <dbReference type="ARBA" id="ARBA00023317"/>
    </source>
</evidence>
<gene>
    <name evidence="11" type="primary">speD</name>
    <name evidence="11" type="ORF">FR698_10805</name>
</gene>
<evidence type="ECO:0000256" key="8">
    <source>
        <dbReference type="ARBA" id="ARBA00023239"/>
    </source>
</evidence>
<evidence type="ECO:0000256" key="5">
    <source>
        <dbReference type="ARBA" id="ARBA00023066"/>
    </source>
</evidence>
<dbReference type="EMBL" id="VPFL01000014">
    <property type="protein sequence ID" value="TXF11381.1"/>
    <property type="molecule type" value="Genomic_DNA"/>
</dbReference>
<evidence type="ECO:0000256" key="7">
    <source>
        <dbReference type="ARBA" id="ARBA00023145"/>
    </source>
</evidence>
<keyword evidence="5" id="KW-0745">Spermidine biosynthesis</keyword>
<name>A0A5C7EVZ5_9PROT</name>